<keyword evidence="2" id="KW-1185">Reference proteome</keyword>
<dbReference type="KEGG" id="hms:HMU01520"/>
<dbReference type="AlphaFoldDB" id="D3UFZ3"/>
<dbReference type="HOGENOM" id="CLU_1515898_0_0_7"/>
<dbReference type="EMBL" id="FN555004">
    <property type="protein sequence ID" value="CBG39414.1"/>
    <property type="molecule type" value="Genomic_DNA"/>
</dbReference>
<protein>
    <submittedName>
        <fullName evidence="1">Uncharacterized protein</fullName>
    </submittedName>
</protein>
<sequence>MVGRILVQNLKYFKNKLYFYKILGKIFHLYQRYSTYSTNPWQKKNFCARILGSLLPLPDSHSLTKGRLSIYSSISKEGCEILPYPFMQYSSCDSKNTLQKIRDDPPTPRRWRFKKIPEMQHHAISLEERTKPLFYSREKSKCLGRFLKRPLPRSSPTHKRLSVILLFICVSLFLNPL</sequence>
<accession>D3UFZ3</accession>
<dbReference type="Proteomes" id="UP000001522">
    <property type="component" value="Chromosome"/>
</dbReference>
<proteinExistence type="predicted"/>
<name>D3UFZ3_HELM1</name>
<evidence type="ECO:0000313" key="2">
    <source>
        <dbReference type="Proteomes" id="UP000001522"/>
    </source>
</evidence>
<gene>
    <name evidence="1" type="ordered locus">HMU01520</name>
</gene>
<organism evidence="1 2">
    <name type="scientific">Helicobacter mustelae (strain ATCC 43772 / CCUG 25715 / CIP 103759 / LMG 18044 / NCTC 12198 / R85-136P)</name>
    <name type="common">Campylobacter mustelae</name>
    <dbReference type="NCBI Taxonomy" id="679897"/>
    <lineage>
        <taxon>Bacteria</taxon>
        <taxon>Pseudomonadati</taxon>
        <taxon>Campylobacterota</taxon>
        <taxon>Epsilonproteobacteria</taxon>
        <taxon>Campylobacterales</taxon>
        <taxon>Helicobacteraceae</taxon>
        <taxon>Helicobacter</taxon>
    </lineage>
</organism>
<evidence type="ECO:0000313" key="1">
    <source>
        <dbReference type="EMBL" id="CBG39414.1"/>
    </source>
</evidence>
<reference evidence="1 2" key="1">
    <citation type="journal article" date="2010" name="BMC Genomics">
        <title>Comparative genomics and proteomics of Helicobacter mustelae, an ulcerogenic and carcinogenic gastric pathogen.</title>
        <authorList>
            <person name="O'Toole P.W."/>
            <person name="Snelling W.J."/>
            <person name="Canchaya C."/>
            <person name="Forde B.M."/>
            <person name="Hardie K.R."/>
            <person name="Josenhans C."/>
            <person name="Graham R.L.J."/>
            <person name="McMullan G."/>
            <person name="Parkhill J."/>
            <person name="Belda E."/>
            <person name="Bentley S.D."/>
        </authorList>
    </citation>
    <scope>NUCLEOTIDE SEQUENCE [LARGE SCALE GENOMIC DNA]</scope>
    <source>
        <strain evidence="2">ATCC 43772 / LMG 18044 / NCTC 12198 / 12198</strain>
    </source>
</reference>